<dbReference type="Proteomes" id="UP000545286">
    <property type="component" value="Unassembled WGS sequence"/>
</dbReference>
<reference evidence="2 3" key="1">
    <citation type="submission" date="2020-08" db="EMBL/GenBank/DDBJ databases">
        <title>Sequencing the genomes of 1000 actinobacteria strains.</title>
        <authorList>
            <person name="Klenk H.-P."/>
        </authorList>
    </citation>
    <scope>NUCLEOTIDE SEQUENCE [LARGE SCALE GENOMIC DNA]</scope>
    <source>
        <strain evidence="2 3">DSM 20419</strain>
    </source>
</reference>
<evidence type="ECO:0000313" key="3">
    <source>
        <dbReference type="Proteomes" id="UP000545286"/>
    </source>
</evidence>
<evidence type="ECO:0000313" key="2">
    <source>
        <dbReference type="EMBL" id="MBB2958284.1"/>
    </source>
</evidence>
<organism evidence="2 3">
    <name type="scientific">Pseudoclavibacter helvolus</name>
    <dbReference type="NCBI Taxonomy" id="255205"/>
    <lineage>
        <taxon>Bacteria</taxon>
        <taxon>Bacillati</taxon>
        <taxon>Actinomycetota</taxon>
        <taxon>Actinomycetes</taxon>
        <taxon>Micrococcales</taxon>
        <taxon>Microbacteriaceae</taxon>
        <taxon>Pseudoclavibacter</taxon>
    </lineage>
</organism>
<dbReference type="AlphaFoldDB" id="A0A7W4UPK2"/>
<accession>A0A7W4UPK2</accession>
<feature type="region of interest" description="Disordered" evidence="1">
    <location>
        <begin position="1"/>
        <end position="64"/>
    </location>
</feature>
<gene>
    <name evidence="2" type="ORF">FHX72_002429</name>
</gene>
<dbReference type="RefSeq" id="WP_183625257.1">
    <property type="nucleotide sequence ID" value="NZ_JACHWJ010000003.1"/>
</dbReference>
<protein>
    <submittedName>
        <fullName evidence="2">Uncharacterized protein</fullName>
    </submittedName>
</protein>
<keyword evidence="3" id="KW-1185">Reference proteome</keyword>
<feature type="region of interest" description="Disordered" evidence="1">
    <location>
        <begin position="84"/>
        <end position="116"/>
    </location>
</feature>
<feature type="compositionally biased region" description="Low complexity" evidence="1">
    <location>
        <begin position="84"/>
        <end position="93"/>
    </location>
</feature>
<feature type="compositionally biased region" description="Gly residues" evidence="1">
    <location>
        <begin position="106"/>
        <end position="116"/>
    </location>
</feature>
<evidence type="ECO:0000256" key="1">
    <source>
        <dbReference type="SAM" id="MobiDB-lite"/>
    </source>
</evidence>
<dbReference type="EMBL" id="JACHWJ010000003">
    <property type="protein sequence ID" value="MBB2958284.1"/>
    <property type="molecule type" value="Genomic_DNA"/>
</dbReference>
<feature type="compositionally biased region" description="Basic and acidic residues" evidence="1">
    <location>
        <begin position="52"/>
        <end position="64"/>
    </location>
</feature>
<comment type="caution">
    <text evidence="2">The sequence shown here is derived from an EMBL/GenBank/DDBJ whole genome shotgun (WGS) entry which is preliminary data.</text>
</comment>
<proteinExistence type="predicted"/>
<sequence length="116" mass="11659">MPWPTTSAESIREHHRNQTAGATMKDNQHSDERLGESVAGDPVGDPSDLTASEEKSGAEPAAEKGDLLGAVGKLANVFAFGSSSDASAAAATANGRLPSDPDDDGTGGTGGARRAP</sequence>
<feature type="compositionally biased region" description="Basic and acidic residues" evidence="1">
    <location>
        <begin position="26"/>
        <end position="35"/>
    </location>
</feature>
<name>A0A7W4UPK2_9MICO</name>